<dbReference type="AlphaFoldDB" id="A0A8J3SBJ8"/>
<gene>
    <name evidence="2" type="ORF">Psi01_17030</name>
</gene>
<dbReference type="EMBL" id="BOOJ01000014">
    <property type="protein sequence ID" value="GIH91073.1"/>
    <property type="molecule type" value="Genomic_DNA"/>
</dbReference>
<comment type="caution">
    <text evidence="2">The sequence shown here is derived from an EMBL/GenBank/DDBJ whole genome shotgun (WGS) entry which is preliminary data.</text>
</comment>
<accession>A0A8J3SBJ8</accession>
<evidence type="ECO:0000313" key="2">
    <source>
        <dbReference type="EMBL" id="GIH91073.1"/>
    </source>
</evidence>
<organism evidence="2 3">
    <name type="scientific">Planobispora siamensis</name>
    <dbReference type="NCBI Taxonomy" id="936338"/>
    <lineage>
        <taxon>Bacteria</taxon>
        <taxon>Bacillati</taxon>
        <taxon>Actinomycetota</taxon>
        <taxon>Actinomycetes</taxon>
        <taxon>Streptosporangiales</taxon>
        <taxon>Streptosporangiaceae</taxon>
        <taxon>Planobispora</taxon>
    </lineage>
</organism>
<protein>
    <submittedName>
        <fullName evidence="2">Uncharacterized protein</fullName>
    </submittedName>
</protein>
<dbReference type="Proteomes" id="UP000619788">
    <property type="component" value="Unassembled WGS sequence"/>
</dbReference>
<proteinExistence type="predicted"/>
<reference evidence="2 3" key="1">
    <citation type="submission" date="2021-01" db="EMBL/GenBank/DDBJ databases">
        <title>Whole genome shotgun sequence of Planobispora siamensis NBRC 107568.</title>
        <authorList>
            <person name="Komaki H."/>
            <person name="Tamura T."/>
        </authorList>
    </citation>
    <scope>NUCLEOTIDE SEQUENCE [LARGE SCALE GENOMIC DNA]</scope>
    <source>
        <strain evidence="2 3">NBRC 107568</strain>
    </source>
</reference>
<name>A0A8J3SBJ8_9ACTN</name>
<feature type="region of interest" description="Disordered" evidence="1">
    <location>
        <begin position="1"/>
        <end position="21"/>
    </location>
</feature>
<evidence type="ECO:0000313" key="3">
    <source>
        <dbReference type="Proteomes" id="UP000619788"/>
    </source>
</evidence>
<keyword evidence="3" id="KW-1185">Reference proteome</keyword>
<evidence type="ECO:0000256" key="1">
    <source>
        <dbReference type="SAM" id="MobiDB-lite"/>
    </source>
</evidence>
<sequence>MKGATLDGVRRRRTFTPGSSSSILSRADELMAGALIPSGASCVGGILAIM</sequence>